<dbReference type="EMBL" id="ARYC01002445">
    <property type="protein sequence ID" value="KEJ82899.1"/>
    <property type="molecule type" value="Genomic_DNA"/>
</dbReference>
<reference evidence="2" key="1">
    <citation type="journal article" date="2014" name="Cell">
        <title>The Architecture of a Scrambled Genome Reveals Massive Levels of Genomic Rearrangement during Development.</title>
        <authorList>
            <person name="Chen X."/>
            <person name="Bracht J.R."/>
            <person name="Goldman A.D."/>
            <person name="Dolzhenko E."/>
            <person name="Clay D.M."/>
            <person name="Swart E.C."/>
            <person name="Perlman D.H."/>
            <person name="Doak T.G."/>
            <person name="Stuart A."/>
            <person name="Amemiya C.T."/>
            <person name="Sebra R.P."/>
            <person name="Landweber L.F."/>
        </authorList>
    </citation>
    <scope>NUCLEOTIDE SEQUENCE [LARGE SCALE GENOMIC DNA]</scope>
    <source>
        <strain evidence="2">JRB310</strain>
    </source>
</reference>
<comment type="caution">
    <text evidence="1">The sequence shown here is derived from an EMBL/GenBank/DDBJ whole genome shotgun (WGS) entry which is preliminary data.</text>
</comment>
<protein>
    <submittedName>
        <fullName evidence="1">Uncharacterized protein</fullName>
    </submittedName>
</protein>
<gene>
    <name evidence="1" type="ORF">OXYTRIMIC_377</name>
</gene>
<dbReference type="Proteomes" id="UP000053232">
    <property type="component" value="Unassembled WGS sequence"/>
</dbReference>
<sequence>MLTSQHAFSKSDLLQYLNTSFLILLKTDSVEQQYSRYSKDCAVLVSSQCPNYGEANPPHQEINFLKRIKQISRHSRLQSNQQENLQIYCLPYLQFLNGILWTILCITSSRMHLRLTKMQSHSHEMAYVQLPQEQSKLKSMLCSSNSHQLL</sequence>
<name>A0A073HZN9_9SPIT</name>
<organism evidence="1 2">
    <name type="scientific">Oxytricha trifallax</name>
    <dbReference type="NCBI Taxonomy" id="1172189"/>
    <lineage>
        <taxon>Eukaryota</taxon>
        <taxon>Sar</taxon>
        <taxon>Alveolata</taxon>
        <taxon>Ciliophora</taxon>
        <taxon>Intramacronucleata</taxon>
        <taxon>Spirotrichea</taxon>
        <taxon>Stichotrichia</taxon>
        <taxon>Sporadotrichida</taxon>
        <taxon>Oxytrichidae</taxon>
        <taxon>Oxytrichinae</taxon>
        <taxon>Oxytricha</taxon>
    </lineage>
</organism>
<evidence type="ECO:0000313" key="2">
    <source>
        <dbReference type="Proteomes" id="UP000053232"/>
    </source>
</evidence>
<proteinExistence type="predicted"/>
<dbReference type="AlphaFoldDB" id="A0A073HZN9"/>
<evidence type="ECO:0000313" key="1">
    <source>
        <dbReference type="EMBL" id="KEJ82899.1"/>
    </source>
</evidence>
<keyword evidence="2" id="KW-1185">Reference proteome</keyword>
<accession>A0A073HZN9</accession>